<dbReference type="OrthoDB" id="6343797at2759"/>
<dbReference type="PROSITE" id="PS50994">
    <property type="entry name" value="INTEGRASE"/>
    <property type="match status" value="1"/>
</dbReference>
<dbReference type="PANTHER" id="PTHR46585:SF1">
    <property type="entry name" value="CHROMO DOMAIN-CONTAINING PROTEIN"/>
    <property type="match status" value="1"/>
</dbReference>
<reference evidence="2 3" key="1">
    <citation type="submission" date="2020-08" db="EMBL/GenBank/DDBJ databases">
        <authorList>
            <person name="Koutsovoulos G."/>
            <person name="Danchin GJ E."/>
        </authorList>
    </citation>
    <scope>NUCLEOTIDE SEQUENCE [LARGE SCALE GENOMIC DNA]</scope>
</reference>
<dbReference type="InterPro" id="IPR001584">
    <property type="entry name" value="Integrase_cat-core"/>
</dbReference>
<dbReference type="PANTHER" id="PTHR46585">
    <property type="entry name" value="INTEGRASE CORE DOMAIN CONTAINING PROTEIN"/>
    <property type="match status" value="1"/>
</dbReference>
<comment type="caution">
    <text evidence="2">The sequence shown here is derived from an EMBL/GenBank/DDBJ whole genome shotgun (WGS) entry which is preliminary data.</text>
</comment>
<sequence>MRPKRIHFKRSKTVASGFMTDVQIDLADFQQLSRHNKGYRYLLLGIDVLSKRVFGIPVKSKKMDEMMESIKELISQMPMKPHRIFSDKGTEFKNNQMKEFFEKEDIQKLEATHSIVKASLAERAIRNVKQRLYRYFSQYKTLNWVDVIQKILEGINKSKSRVHGMRPVDVNFENAQEVWEKIYGKDELLTKKRILKGSKKPKLKKEDFVRMAVGKGVFEKGYIPNWGDEILTVDKVKEESRPVKYKLRDDKGEKFKGSFYSEELSKVRKDADTEYRIEKVFRKRKTPEGTYELLVKFIGYPEKEWIQENQLV</sequence>
<evidence type="ECO:0000259" key="1">
    <source>
        <dbReference type="PROSITE" id="PS50994"/>
    </source>
</evidence>
<dbReference type="Proteomes" id="UP000580250">
    <property type="component" value="Unassembled WGS sequence"/>
</dbReference>
<evidence type="ECO:0000313" key="3">
    <source>
        <dbReference type="Proteomes" id="UP000580250"/>
    </source>
</evidence>
<feature type="domain" description="Integrase catalytic" evidence="1">
    <location>
        <begin position="1"/>
        <end position="175"/>
    </location>
</feature>
<evidence type="ECO:0000313" key="2">
    <source>
        <dbReference type="EMBL" id="CAD2197234.1"/>
    </source>
</evidence>
<dbReference type="AlphaFoldDB" id="A0A6V7XD42"/>
<dbReference type="Gene3D" id="3.30.420.10">
    <property type="entry name" value="Ribonuclease H-like superfamily/Ribonuclease H"/>
    <property type="match status" value="1"/>
</dbReference>
<dbReference type="SUPFAM" id="SSF53098">
    <property type="entry name" value="Ribonuclease H-like"/>
    <property type="match status" value="1"/>
</dbReference>
<protein>
    <recommendedName>
        <fullName evidence="1">Integrase catalytic domain-containing protein</fullName>
    </recommendedName>
</protein>
<organism evidence="2 3">
    <name type="scientific">Meloidogyne enterolobii</name>
    <name type="common">Root-knot nematode worm</name>
    <name type="synonym">Meloidogyne mayaguensis</name>
    <dbReference type="NCBI Taxonomy" id="390850"/>
    <lineage>
        <taxon>Eukaryota</taxon>
        <taxon>Metazoa</taxon>
        <taxon>Ecdysozoa</taxon>
        <taxon>Nematoda</taxon>
        <taxon>Chromadorea</taxon>
        <taxon>Rhabditida</taxon>
        <taxon>Tylenchina</taxon>
        <taxon>Tylenchomorpha</taxon>
        <taxon>Tylenchoidea</taxon>
        <taxon>Meloidogynidae</taxon>
        <taxon>Meloidogyninae</taxon>
        <taxon>Meloidogyne</taxon>
    </lineage>
</organism>
<dbReference type="InterPro" id="IPR016197">
    <property type="entry name" value="Chromo-like_dom_sf"/>
</dbReference>
<accession>A0A6V7XD42</accession>
<dbReference type="GO" id="GO:0003676">
    <property type="term" value="F:nucleic acid binding"/>
    <property type="evidence" value="ECO:0007669"/>
    <property type="project" value="InterPro"/>
</dbReference>
<dbReference type="EMBL" id="CAJEWN010001408">
    <property type="protein sequence ID" value="CAD2197234.1"/>
    <property type="molecule type" value="Genomic_DNA"/>
</dbReference>
<dbReference type="InterPro" id="IPR012337">
    <property type="entry name" value="RNaseH-like_sf"/>
</dbReference>
<proteinExistence type="predicted"/>
<dbReference type="InterPro" id="IPR036397">
    <property type="entry name" value="RNaseH_sf"/>
</dbReference>
<gene>
    <name evidence="2" type="ORF">MENT_LOCUS50462</name>
</gene>
<dbReference type="SUPFAM" id="SSF54160">
    <property type="entry name" value="Chromo domain-like"/>
    <property type="match status" value="1"/>
</dbReference>
<name>A0A6V7XD42_MELEN</name>
<dbReference type="GO" id="GO:0015074">
    <property type="term" value="P:DNA integration"/>
    <property type="evidence" value="ECO:0007669"/>
    <property type="project" value="InterPro"/>
</dbReference>